<evidence type="ECO:0000313" key="6">
    <source>
        <dbReference type="EMBL" id="MBP2290637.1"/>
    </source>
</evidence>
<dbReference type="PANTHER" id="PTHR30537">
    <property type="entry name" value="HTH-TYPE TRANSCRIPTIONAL REGULATOR"/>
    <property type="match status" value="1"/>
</dbReference>
<dbReference type="InterPro" id="IPR005119">
    <property type="entry name" value="LysR_subst-bd"/>
</dbReference>
<keyword evidence="4" id="KW-0804">Transcription</keyword>
<dbReference type="Gene3D" id="1.10.10.10">
    <property type="entry name" value="Winged helix-like DNA-binding domain superfamily/Winged helix DNA-binding domain"/>
    <property type="match status" value="1"/>
</dbReference>
<evidence type="ECO:0000256" key="4">
    <source>
        <dbReference type="ARBA" id="ARBA00023163"/>
    </source>
</evidence>
<reference evidence="6 7" key="1">
    <citation type="submission" date="2021-03" db="EMBL/GenBank/DDBJ databases">
        <title>Genomic Encyclopedia of Type Strains, Phase III (KMG-III): the genomes of soil and plant-associated and newly described type strains.</title>
        <authorList>
            <person name="Whitman W."/>
        </authorList>
    </citation>
    <scope>NUCLEOTIDE SEQUENCE [LARGE SCALE GENOMIC DNA]</scope>
    <source>
        <strain evidence="6 7">IMMIB AFH-6</strain>
    </source>
</reference>
<dbReference type="Proteomes" id="UP000781958">
    <property type="component" value="Unassembled WGS sequence"/>
</dbReference>
<dbReference type="InterPro" id="IPR036388">
    <property type="entry name" value="WH-like_DNA-bd_sf"/>
</dbReference>
<dbReference type="GO" id="GO:0003677">
    <property type="term" value="F:DNA binding"/>
    <property type="evidence" value="ECO:0007669"/>
    <property type="project" value="UniProtKB-KW"/>
</dbReference>
<dbReference type="InterPro" id="IPR058163">
    <property type="entry name" value="LysR-type_TF_proteobact-type"/>
</dbReference>
<dbReference type="PROSITE" id="PS50931">
    <property type="entry name" value="HTH_LYSR"/>
    <property type="match status" value="1"/>
</dbReference>
<keyword evidence="3 6" id="KW-0238">DNA-binding</keyword>
<dbReference type="Pfam" id="PF00126">
    <property type="entry name" value="HTH_1"/>
    <property type="match status" value="1"/>
</dbReference>
<keyword evidence="7" id="KW-1185">Reference proteome</keyword>
<dbReference type="PANTHER" id="PTHR30537:SF5">
    <property type="entry name" value="HTH-TYPE TRANSCRIPTIONAL ACTIVATOR TTDR-RELATED"/>
    <property type="match status" value="1"/>
</dbReference>
<evidence type="ECO:0000313" key="7">
    <source>
        <dbReference type="Proteomes" id="UP000781958"/>
    </source>
</evidence>
<protein>
    <submittedName>
        <fullName evidence="6">DNA-binding transcriptional LysR family regulator</fullName>
    </submittedName>
</protein>
<evidence type="ECO:0000259" key="5">
    <source>
        <dbReference type="PROSITE" id="PS50931"/>
    </source>
</evidence>
<dbReference type="CDD" id="cd08474">
    <property type="entry name" value="PBP2_CrgA_like_5"/>
    <property type="match status" value="1"/>
</dbReference>
<sequence length="305" mass="33397">MRGPDLSDLDAFAAVARHRNFRRAARERGVSPSSLSDAIRGLEERLGVRLLNRTTRSVTPTEAGQRLLDRLAPALAELADALDAVNDFRDTPTGTLRLNIPAAAGKLVLAPIAAPFLLAHPGVRLEIVEDNAFVDVFAAGFDAGIRYGESLAKDVIAVPFGPREQRYAVAASPEHIARHGRPERPADLLSRPCIRHRFPSGALSPWEFDDGRGETVMLDPDATLVVNSTELAVRAAEDGLGWVYGFEGFLRDALESGRLVEVLEGWSVRFPGPFLYYPSRRHVPAALQALIRFARDNPPPEWRTG</sequence>
<dbReference type="SUPFAM" id="SSF53850">
    <property type="entry name" value="Periplasmic binding protein-like II"/>
    <property type="match status" value="1"/>
</dbReference>
<comment type="similarity">
    <text evidence="1">Belongs to the LysR transcriptional regulatory family.</text>
</comment>
<evidence type="ECO:0000256" key="2">
    <source>
        <dbReference type="ARBA" id="ARBA00023015"/>
    </source>
</evidence>
<proteinExistence type="inferred from homology"/>
<dbReference type="EMBL" id="JAGINP010000001">
    <property type="protein sequence ID" value="MBP2290637.1"/>
    <property type="molecule type" value="Genomic_DNA"/>
</dbReference>
<dbReference type="RefSeq" id="WP_209762981.1">
    <property type="nucleotide sequence ID" value="NZ_JAGINP010000001.1"/>
</dbReference>
<organism evidence="6 7">
    <name type="scientific">Azospirillum rugosum</name>
    <dbReference type="NCBI Taxonomy" id="416170"/>
    <lineage>
        <taxon>Bacteria</taxon>
        <taxon>Pseudomonadati</taxon>
        <taxon>Pseudomonadota</taxon>
        <taxon>Alphaproteobacteria</taxon>
        <taxon>Rhodospirillales</taxon>
        <taxon>Azospirillaceae</taxon>
        <taxon>Azospirillum</taxon>
    </lineage>
</organism>
<keyword evidence="2" id="KW-0805">Transcription regulation</keyword>
<evidence type="ECO:0000256" key="1">
    <source>
        <dbReference type="ARBA" id="ARBA00009437"/>
    </source>
</evidence>
<feature type="domain" description="HTH lysR-type" evidence="5">
    <location>
        <begin position="4"/>
        <end position="61"/>
    </location>
</feature>
<comment type="caution">
    <text evidence="6">The sequence shown here is derived from an EMBL/GenBank/DDBJ whole genome shotgun (WGS) entry which is preliminary data.</text>
</comment>
<dbReference type="Gene3D" id="3.40.190.290">
    <property type="match status" value="1"/>
</dbReference>
<gene>
    <name evidence="6" type="ORF">J2851_000374</name>
</gene>
<name>A0ABS4SDR7_9PROT</name>
<dbReference type="InterPro" id="IPR000847">
    <property type="entry name" value="LysR_HTH_N"/>
</dbReference>
<dbReference type="InterPro" id="IPR036390">
    <property type="entry name" value="WH_DNA-bd_sf"/>
</dbReference>
<accession>A0ABS4SDR7</accession>
<dbReference type="Pfam" id="PF03466">
    <property type="entry name" value="LysR_substrate"/>
    <property type="match status" value="1"/>
</dbReference>
<dbReference type="SUPFAM" id="SSF46785">
    <property type="entry name" value="Winged helix' DNA-binding domain"/>
    <property type="match status" value="1"/>
</dbReference>
<evidence type="ECO:0000256" key="3">
    <source>
        <dbReference type="ARBA" id="ARBA00023125"/>
    </source>
</evidence>